<evidence type="ECO:0008006" key="2">
    <source>
        <dbReference type="Google" id="ProtNLM"/>
    </source>
</evidence>
<dbReference type="AlphaFoldDB" id="A0A0W8FU05"/>
<comment type="caution">
    <text evidence="1">The sequence shown here is derived from an EMBL/GenBank/DDBJ whole genome shotgun (WGS) entry which is preliminary data.</text>
</comment>
<organism evidence="1">
    <name type="scientific">hydrocarbon metagenome</name>
    <dbReference type="NCBI Taxonomy" id="938273"/>
    <lineage>
        <taxon>unclassified sequences</taxon>
        <taxon>metagenomes</taxon>
        <taxon>ecological metagenomes</taxon>
    </lineage>
</organism>
<dbReference type="GO" id="GO:0008897">
    <property type="term" value="F:holo-[acyl-carrier-protein] synthase activity"/>
    <property type="evidence" value="ECO:0007669"/>
    <property type="project" value="InterPro"/>
</dbReference>
<accession>A0A0W8FU05</accession>
<protein>
    <recommendedName>
        <fullName evidence="2">4'-phosphopantetheinyl transferase domain-containing protein</fullName>
    </recommendedName>
</protein>
<dbReference type="InterPro" id="IPR037143">
    <property type="entry name" value="4-PPantetheinyl_Trfase_dom_sf"/>
</dbReference>
<proteinExistence type="predicted"/>
<evidence type="ECO:0000313" key="1">
    <source>
        <dbReference type="EMBL" id="KUG24292.1"/>
    </source>
</evidence>
<name>A0A0W8FU05_9ZZZZ</name>
<dbReference type="EMBL" id="LNQE01000852">
    <property type="protein sequence ID" value="KUG24292.1"/>
    <property type="molecule type" value="Genomic_DNA"/>
</dbReference>
<gene>
    <name evidence="1" type="ORF">ASZ90_005889</name>
</gene>
<reference evidence="1" key="1">
    <citation type="journal article" date="2015" name="Proc. Natl. Acad. Sci. U.S.A.">
        <title>Networks of energetic and metabolic interactions define dynamics in microbial communities.</title>
        <authorList>
            <person name="Embree M."/>
            <person name="Liu J.K."/>
            <person name="Al-Bassam M.M."/>
            <person name="Zengler K."/>
        </authorList>
    </citation>
    <scope>NUCLEOTIDE SEQUENCE</scope>
</reference>
<dbReference type="Gene3D" id="3.90.470.20">
    <property type="entry name" value="4'-phosphopantetheinyl transferase domain"/>
    <property type="match status" value="1"/>
</dbReference>
<sequence length="85" mass="9567">MNKIISGVEVLPEKENSPSLFSRLCLAQSLAKHFLPDIHQIKIKRIKENGELQPPRAYIDGVKTDIDISLSHDGRFVAYAFSETT</sequence>
<dbReference type="GO" id="GO:0000287">
    <property type="term" value="F:magnesium ion binding"/>
    <property type="evidence" value="ECO:0007669"/>
    <property type="project" value="InterPro"/>
</dbReference>